<feature type="compositionally biased region" description="Polar residues" evidence="1">
    <location>
        <begin position="824"/>
        <end position="844"/>
    </location>
</feature>
<feature type="region of interest" description="Disordered" evidence="1">
    <location>
        <begin position="340"/>
        <end position="387"/>
    </location>
</feature>
<feature type="region of interest" description="Disordered" evidence="1">
    <location>
        <begin position="566"/>
        <end position="587"/>
    </location>
</feature>
<organism evidence="2 3">
    <name type="scientific">Oleoguttula mirabilis</name>
    <dbReference type="NCBI Taxonomy" id="1507867"/>
    <lineage>
        <taxon>Eukaryota</taxon>
        <taxon>Fungi</taxon>
        <taxon>Dikarya</taxon>
        <taxon>Ascomycota</taxon>
        <taxon>Pezizomycotina</taxon>
        <taxon>Dothideomycetes</taxon>
        <taxon>Dothideomycetidae</taxon>
        <taxon>Mycosphaerellales</taxon>
        <taxon>Teratosphaeriaceae</taxon>
        <taxon>Oleoguttula</taxon>
    </lineage>
</organism>
<feature type="compositionally biased region" description="Low complexity" evidence="1">
    <location>
        <begin position="566"/>
        <end position="575"/>
    </location>
</feature>
<feature type="region of interest" description="Disordered" evidence="1">
    <location>
        <begin position="618"/>
        <end position="685"/>
    </location>
</feature>
<protein>
    <submittedName>
        <fullName evidence="2">Uncharacterized protein</fullName>
    </submittedName>
</protein>
<proteinExistence type="predicted"/>
<evidence type="ECO:0000313" key="2">
    <source>
        <dbReference type="EMBL" id="KAK4540439.1"/>
    </source>
</evidence>
<feature type="compositionally biased region" description="Low complexity" evidence="1">
    <location>
        <begin position="739"/>
        <end position="754"/>
    </location>
</feature>
<feature type="compositionally biased region" description="Polar residues" evidence="1">
    <location>
        <begin position="851"/>
        <end position="863"/>
    </location>
</feature>
<sequence length="863" mass="93273">MDAQTVIARAMERAHAQQEVNKSLSPLSARSCLSLQAATLLLNLGRTIEIDQVRSIITATDQGFDLDSELSVVCEKIEKAKLAKGAAARKKERNLAARTPKYANLFAAKAYFEALTGVRNASYGQNILLEDWAECNDTGRLEDWQDEARQHEHVEEKSASEVPHMHAAEVGSYGCEELEVSDAALLTPALRRKSVRKKQKTALEVMKLIEDFPLNGSDIHQSYGGSVMGAYEVVGPAQCPAVSARHYATTMQRFNEWLSRKLAADTRASTRRASRDRTTRAAWREAKYSQELWSGPSSNGNISSEMIAKAPAAQDLLDSAIQDFKCAEQLLELAFERPDARDSEFSKPNDMPRVRKEQQTISTAAQAQSDGARVFSRKPVSTSDADKTTVPTLKRFHSVSVSFSGNSNATSMSISKALAARLSRISNASSQLASTRPADSIPSPLRGAPVQPDGPGHWEFLTRERNFHDWREHNADEGLAQVQLSGHPLVGHVGYVTAQEVFNVQQRTADYHHIDLLWVPKITAQACDCWRLEAPVGAIVPHTQTRTGAATRNAPTQLRLRSMVTTSSGTGSTVMRNAGDLTGPNGVRTHGVSEVTIRKVTLSKVVTLKISPEDLRRIASSTASEPQKSSSDPFNKPSTSATPILASEASPDILQANGPSRRRARHQPAGLDETVSGSVGPTSVGSVRNAVGDHLTQRSLFARAALAGLLPSSRGVQRSSRPSFARYDPSRPIGCRYRAPSPASSDSDMSDAGSQHTSQPVFRPSPTPQDVSEGNGAPRVQAPSKKITGLQSQPNVVAAQPTMSQQPRVSGDAAGARVQDDESTAGNAGTPNRPQIVLKNSLNTPRAPRTSPESYGRTSSGLR</sequence>
<comment type="caution">
    <text evidence="2">The sequence shown here is derived from an EMBL/GenBank/DDBJ whole genome shotgun (WGS) entry which is preliminary data.</text>
</comment>
<dbReference type="AlphaFoldDB" id="A0AAV9J650"/>
<dbReference type="EMBL" id="JAVFHQ010000067">
    <property type="protein sequence ID" value="KAK4540439.1"/>
    <property type="molecule type" value="Genomic_DNA"/>
</dbReference>
<feature type="compositionally biased region" description="Polar residues" evidence="1">
    <location>
        <begin position="789"/>
        <end position="808"/>
    </location>
</feature>
<dbReference type="Proteomes" id="UP001324427">
    <property type="component" value="Unassembled WGS sequence"/>
</dbReference>
<evidence type="ECO:0000313" key="3">
    <source>
        <dbReference type="Proteomes" id="UP001324427"/>
    </source>
</evidence>
<feature type="compositionally biased region" description="Basic and acidic residues" evidence="1">
    <location>
        <begin position="340"/>
        <end position="358"/>
    </location>
</feature>
<accession>A0AAV9J650</accession>
<evidence type="ECO:0000256" key="1">
    <source>
        <dbReference type="SAM" id="MobiDB-lite"/>
    </source>
</evidence>
<feature type="compositionally biased region" description="Polar residues" evidence="1">
    <location>
        <begin position="619"/>
        <end position="642"/>
    </location>
</feature>
<feature type="compositionally biased region" description="Low complexity" evidence="1">
    <location>
        <begin position="674"/>
        <end position="685"/>
    </location>
</feature>
<reference evidence="2 3" key="1">
    <citation type="submission" date="2021-11" db="EMBL/GenBank/DDBJ databases">
        <title>Black yeast isolated from Biological Soil Crust.</title>
        <authorList>
            <person name="Kurbessoian T."/>
        </authorList>
    </citation>
    <scope>NUCLEOTIDE SEQUENCE [LARGE SCALE GENOMIC DNA]</scope>
    <source>
        <strain evidence="2 3">CCFEE 5522</strain>
    </source>
</reference>
<keyword evidence="3" id="KW-1185">Reference proteome</keyword>
<name>A0AAV9J650_9PEZI</name>
<feature type="region of interest" description="Disordered" evidence="1">
    <location>
        <begin position="712"/>
        <end position="863"/>
    </location>
</feature>
<gene>
    <name evidence="2" type="ORF">LTR36_009185</name>
</gene>
<feature type="region of interest" description="Disordered" evidence="1">
    <location>
        <begin position="429"/>
        <end position="452"/>
    </location>
</feature>
<feature type="compositionally biased region" description="Low complexity" evidence="1">
    <location>
        <begin position="359"/>
        <end position="369"/>
    </location>
</feature>